<sequence length="146" mass="16918">MEKIKLKESIKNTEIEMFENKAMPRNVISELPKGEDFRFIFIMLYLIGIEICGKNTPINKESAHLELNWNITSITNEKANKARRAMKCLFKRSFTNEGEMKMKLEKYLDVENSLTLWNIYTVDRSLLITSFGTLLTYGILIGTLGK</sequence>
<accession>A0AAV4MR68</accession>
<protein>
    <submittedName>
        <fullName evidence="2">Uncharacterized protein</fullName>
    </submittedName>
</protein>
<reference evidence="2 3" key="1">
    <citation type="submission" date="2021-06" db="EMBL/GenBank/DDBJ databases">
        <title>Caerostris extrusa draft genome.</title>
        <authorList>
            <person name="Kono N."/>
            <person name="Arakawa K."/>
        </authorList>
    </citation>
    <scope>NUCLEOTIDE SEQUENCE [LARGE SCALE GENOMIC DNA]</scope>
</reference>
<evidence type="ECO:0000313" key="3">
    <source>
        <dbReference type="Proteomes" id="UP001054945"/>
    </source>
</evidence>
<organism evidence="2 3">
    <name type="scientific">Caerostris extrusa</name>
    <name type="common">Bark spider</name>
    <name type="synonym">Caerostris bankana</name>
    <dbReference type="NCBI Taxonomy" id="172846"/>
    <lineage>
        <taxon>Eukaryota</taxon>
        <taxon>Metazoa</taxon>
        <taxon>Ecdysozoa</taxon>
        <taxon>Arthropoda</taxon>
        <taxon>Chelicerata</taxon>
        <taxon>Arachnida</taxon>
        <taxon>Araneae</taxon>
        <taxon>Araneomorphae</taxon>
        <taxon>Entelegynae</taxon>
        <taxon>Araneoidea</taxon>
        <taxon>Araneidae</taxon>
        <taxon>Caerostris</taxon>
    </lineage>
</organism>
<dbReference type="AlphaFoldDB" id="A0AAV4MR68"/>
<dbReference type="EMBL" id="BPLR01002502">
    <property type="protein sequence ID" value="GIX74389.1"/>
    <property type="molecule type" value="Genomic_DNA"/>
</dbReference>
<feature type="transmembrane region" description="Helical" evidence="1">
    <location>
        <begin position="126"/>
        <end position="145"/>
    </location>
</feature>
<keyword evidence="3" id="KW-1185">Reference proteome</keyword>
<dbReference type="Proteomes" id="UP001054945">
    <property type="component" value="Unassembled WGS sequence"/>
</dbReference>
<name>A0AAV4MR68_CAEEX</name>
<evidence type="ECO:0000256" key="1">
    <source>
        <dbReference type="SAM" id="Phobius"/>
    </source>
</evidence>
<evidence type="ECO:0000313" key="2">
    <source>
        <dbReference type="EMBL" id="GIX74389.1"/>
    </source>
</evidence>
<keyword evidence="1" id="KW-0472">Membrane</keyword>
<comment type="caution">
    <text evidence="2">The sequence shown here is derived from an EMBL/GenBank/DDBJ whole genome shotgun (WGS) entry which is preliminary data.</text>
</comment>
<keyword evidence="1" id="KW-0812">Transmembrane</keyword>
<gene>
    <name evidence="2" type="ORF">CEXT_47381</name>
</gene>
<keyword evidence="1" id="KW-1133">Transmembrane helix</keyword>
<proteinExistence type="predicted"/>